<gene>
    <name evidence="1" type="ORF">S06H3_03813</name>
</gene>
<reference evidence="1" key="1">
    <citation type="journal article" date="2014" name="Front. Microbiol.">
        <title>High frequency of phylogenetically diverse reductive dehalogenase-homologous genes in deep subseafloor sedimentary metagenomes.</title>
        <authorList>
            <person name="Kawai M."/>
            <person name="Futagami T."/>
            <person name="Toyoda A."/>
            <person name="Takaki Y."/>
            <person name="Nishi S."/>
            <person name="Hori S."/>
            <person name="Arai W."/>
            <person name="Tsubouchi T."/>
            <person name="Morono Y."/>
            <person name="Uchiyama I."/>
            <person name="Ito T."/>
            <person name="Fujiyama A."/>
            <person name="Inagaki F."/>
            <person name="Takami H."/>
        </authorList>
    </citation>
    <scope>NUCLEOTIDE SEQUENCE</scope>
    <source>
        <strain evidence="1">Expedition CK06-06</strain>
    </source>
</reference>
<dbReference type="Pfam" id="PF06739">
    <property type="entry name" value="SBBP"/>
    <property type="match status" value="1"/>
</dbReference>
<dbReference type="EMBL" id="BARV01001282">
    <property type="protein sequence ID" value="GAH94264.1"/>
    <property type="molecule type" value="Genomic_DNA"/>
</dbReference>
<sequence length="169" mass="18924">MLKKILISQLFLIIITVCYGQEWIVRYQGPYGEDYANAIAVDNIKNVYVTGASQGPGVGYINDFTTVKYDSLGIEQWVSRYNGSPTQNWPDEARAIAVDANGVYVTGYISYYILADSCDYCTIKYNKETGDTLWMRTYNGPVDKCDQAYAIALDHASRVPSNPLLSAVW</sequence>
<dbReference type="AlphaFoldDB" id="X1KVS1"/>
<evidence type="ECO:0000313" key="1">
    <source>
        <dbReference type="EMBL" id="GAH94264.1"/>
    </source>
</evidence>
<evidence type="ECO:0008006" key="2">
    <source>
        <dbReference type="Google" id="ProtNLM"/>
    </source>
</evidence>
<comment type="caution">
    <text evidence="1">The sequence shown here is derived from an EMBL/GenBank/DDBJ whole genome shotgun (WGS) entry which is preliminary data.</text>
</comment>
<proteinExistence type="predicted"/>
<name>X1KVS1_9ZZZZ</name>
<organism evidence="1">
    <name type="scientific">marine sediment metagenome</name>
    <dbReference type="NCBI Taxonomy" id="412755"/>
    <lineage>
        <taxon>unclassified sequences</taxon>
        <taxon>metagenomes</taxon>
        <taxon>ecological metagenomes</taxon>
    </lineage>
</organism>
<accession>X1KVS1</accession>
<dbReference type="InterPro" id="IPR010620">
    <property type="entry name" value="SBBP_repeat"/>
</dbReference>
<protein>
    <recommendedName>
        <fullName evidence="2">Bulb-type lectin domain-containing protein</fullName>
    </recommendedName>
</protein>